<evidence type="ECO:0000256" key="1">
    <source>
        <dbReference type="ARBA" id="ARBA00009922"/>
    </source>
</evidence>
<organism evidence="17 18">
    <name type="scientific">Candidatus Flavonifractor merdigallinarum</name>
    <dbReference type="NCBI Taxonomy" id="2838589"/>
    <lineage>
        <taxon>Bacteria</taxon>
        <taxon>Bacillati</taxon>
        <taxon>Bacillota</taxon>
        <taxon>Clostridia</taxon>
        <taxon>Eubacteriales</taxon>
        <taxon>Oscillospiraceae</taxon>
        <taxon>Flavonifractor</taxon>
    </lineage>
</organism>
<feature type="domain" description="UvrD-like helicase ATP-binding" evidence="15">
    <location>
        <begin position="23"/>
        <end position="347"/>
    </location>
</feature>
<dbReference type="EMBL" id="DXDX01000028">
    <property type="protein sequence ID" value="HIY20513.1"/>
    <property type="molecule type" value="Genomic_DNA"/>
</dbReference>
<evidence type="ECO:0000259" key="15">
    <source>
        <dbReference type="PROSITE" id="PS51198"/>
    </source>
</evidence>
<evidence type="ECO:0000256" key="12">
    <source>
        <dbReference type="ARBA" id="ARBA00048988"/>
    </source>
</evidence>
<dbReference type="Gene3D" id="3.40.50.300">
    <property type="entry name" value="P-loop containing nucleotide triphosphate hydrolases"/>
    <property type="match status" value="3"/>
</dbReference>
<dbReference type="PANTHER" id="PTHR11070">
    <property type="entry name" value="UVRD / RECB / PCRA DNA HELICASE FAMILY MEMBER"/>
    <property type="match status" value="1"/>
</dbReference>
<keyword evidence="4 13" id="KW-0378">Hydrolase</keyword>
<evidence type="ECO:0000259" key="16">
    <source>
        <dbReference type="PROSITE" id="PS51217"/>
    </source>
</evidence>
<feature type="compositionally biased region" description="Low complexity" evidence="14">
    <location>
        <begin position="743"/>
        <end position="755"/>
    </location>
</feature>
<dbReference type="FunFam" id="1.10.486.10:FF:000003">
    <property type="entry name" value="ATP-dependent DNA helicase"/>
    <property type="match status" value="1"/>
</dbReference>
<dbReference type="InterPro" id="IPR000212">
    <property type="entry name" value="DNA_helicase_UvrD/REP"/>
</dbReference>
<keyword evidence="5 13" id="KW-0347">Helicase</keyword>
<dbReference type="PANTHER" id="PTHR11070:SF2">
    <property type="entry name" value="ATP-DEPENDENT DNA HELICASE SRS2"/>
    <property type="match status" value="1"/>
</dbReference>
<comment type="caution">
    <text evidence="17">The sequence shown here is derived from an EMBL/GenBank/DDBJ whole genome shotgun (WGS) entry which is preliminary data.</text>
</comment>
<keyword evidence="8" id="KW-0413">Isomerase</keyword>
<feature type="domain" description="UvrD-like helicase C-terminal" evidence="16">
    <location>
        <begin position="348"/>
        <end position="622"/>
    </location>
</feature>
<dbReference type="Pfam" id="PF13361">
    <property type="entry name" value="UvrD_C"/>
    <property type="match status" value="1"/>
</dbReference>
<evidence type="ECO:0000256" key="2">
    <source>
        <dbReference type="ARBA" id="ARBA00014807"/>
    </source>
</evidence>
<dbReference type="PROSITE" id="PS51217">
    <property type="entry name" value="UVRD_HELICASE_CTER"/>
    <property type="match status" value="1"/>
</dbReference>
<keyword evidence="6 13" id="KW-0067">ATP-binding</keyword>
<accession>A0A9D1Y6Q7</accession>
<reference evidence="17" key="2">
    <citation type="submission" date="2021-04" db="EMBL/GenBank/DDBJ databases">
        <authorList>
            <person name="Gilroy R."/>
        </authorList>
    </citation>
    <scope>NUCLEOTIDE SEQUENCE</scope>
    <source>
        <strain evidence="17">ChiBcec16_6824</strain>
    </source>
</reference>
<dbReference type="GO" id="GO:0000725">
    <property type="term" value="P:recombinational repair"/>
    <property type="evidence" value="ECO:0007669"/>
    <property type="project" value="TreeGrafter"/>
</dbReference>
<dbReference type="AlphaFoldDB" id="A0A9D1Y6Q7"/>
<protein>
    <recommendedName>
        <fullName evidence="2">ATP-dependent DNA helicase PcrA</fullName>
        <ecNumber evidence="10">5.6.2.4</ecNumber>
    </recommendedName>
    <alternativeName>
        <fullName evidence="11">DNA 3'-5' helicase PcrA</fullName>
    </alternativeName>
</protein>
<keyword evidence="7" id="KW-0238">DNA-binding</keyword>
<dbReference type="InterPro" id="IPR014017">
    <property type="entry name" value="DNA_helicase_UvrD-like_C"/>
</dbReference>
<dbReference type="EC" id="5.6.2.4" evidence="10"/>
<dbReference type="GO" id="GO:0005829">
    <property type="term" value="C:cytosol"/>
    <property type="evidence" value="ECO:0007669"/>
    <property type="project" value="TreeGrafter"/>
</dbReference>
<keyword evidence="3 13" id="KW-0547">Nucleotide-binding</keyword>
<evidence type="ECO:0000313" key="17">
    <source>
        <dbReference type="EMBL" id="HIY20513.1"/>
    </source>
</evidence>
<evidence type="ECO:0000256" key="5">
    <source>
        <dbReference type="ARBA" id="ARBA00022806"/>
    </source>
</evidence>
<feature type="binding site" evidence="13">
    <location>
        <begin position="44"/>
        <end position="51"/>
    </location>
    <ligand>
        <name>ATP</name>
        <dbReference type="ChEBI" id="CHEBI:30616"/>
    </ligand>
</feature>
<dbReference type="GO" id="GO:0016787">
    <property type="term" value="F:hydrolase activity"/>
    <property type="evidence" value="ECO:0007669"/>
    <property type="project" value="UniProtKB-UniRule"/>
</dbReference>
<comment type="catalytic activity">
    <reaction evidence="12">
        <text>ATP + H2O = ADP + phosphate + H(+)</text>
        <dbReference type="Rhea" id="RHEA:13065"/>
        <dbReference type="ChEBI" id="CHEBI:15377"/>
        <dbReference type="ChEBI" id="CHEBI:15378"/>
        <dbReference type="ChEBI" id="CHEBI:30616"/>
        <dbReference type="ChEBI" id="CHEBI:43474"/>
        <dbReference type="ChEBI" id="CHEBI:456216"/>
        <dbReference type="EC" id="5.6.2.4"/>
    </reaction>
</comment>
<evidence type="ECO:0000256" key="3">
    <source>
        <dbReference type="ARBA" id="ARBA00022741"/>
    </source>
</evidence>
<reference evidence="17" key="1">
    <citation type="journal article" date="2021" name="PeerJ">
        <title>Extensive microbial diversity within the chicken gut microbiome revealed by metagenomics and culture.</title>
        <authorList>
            <person name="Gilroy R."/>
            <person name="Ravi A."/>
            <person name="Getino M."/>
            <person name="Pursley I."/>
            <person name="Horton D.L."/>
            <person name="Alikhan N.F."/>
            <person name="Baker D."/>
            <person name="Gharbi K."/>
            <person name="Hall N."/>
            <person name="Watson M."/>
            <person name="Adriaenssens E.M."/>
            <person name="Foster-Nyarko E."/>
            <person name="Jarju S."/>
            <person name="Secka A."/>
            <person name="Antonio M."/>
            <person name="Oren A."/>
            <person name="Chaudhuri R.R."/>
            <person name="La Ragione R."/>
            <person name="Hildebrand F."/>
            <person name="Pallen M.J."/>
        </authorList>
    </citation>
    <scope>NUCLEOTIDE SEQUENCE</scope>
    <source>
        <strain evidence="17">ChiBcec16_6824</strain>
    </source>
</reference>
<evidence type="ECO:0000256" key="14">
    <source>
        <dbReference type="SAM" id="MobiDB-lite"/>
    </source>
</evidence>
<dbReference type="Gene3D" id="1.10.486.10">
    <property type="entry name" value="PCRA, domain 4"/>
    <property type="match status" value="1"/>
</dbReference>
<evidence type="ECO:0000256" key="9">
    <source>
        <dbReference type="ARBA" id="ARBA00034617"/>
    </source>
</evidence>
<evidence type="ECO:0000256" key="8">
    <source>
        <dbReference type="ARBA" id="ARBA00023235"/>
    </source>
</evidence>
<dbReference type="GO" id="GO:0033202">
    <property type="term" value="C:DNA helicase complex"/>
    <property type="evidence" value="ECO:0007669"/>
    <property type="project" value="TreeGrafter"/>
</dbReference>
<dbReference type="SUPFAM" id="SSF52540">
    <property type="entry name" value="P-loop containing nucleoside triphosphate hydrolases"/>
    <property type="match status" value="1"/>
</dbReference>
<dbReference type="GO" id="GO:0009314">
    <property type="term" value="P:response to radiation"/>
    <property type="evidence" value="ECO:0007669"/>
    <property type="project" value="UniProtKB-ARBA"/>
</dbReference>
<evidence type="ECO:0000256" key="10">
    <source>
        <dbReference type="ARBA" id="ARBA00034808"/>
    </source>
</evidence>
<dbReference type="GO" id="GO:0043138">
    <property type="term" value="F:3'-5' DNA helicase activity"/>
    <property type="evidence" value="ECO:0007669"/>
    <property type="project" value="UniProtKB-EC"/>
</dbReference>
<comment type="catalytic activity">
    <reaction evidence="9">
        <text>Couples ATP hydrolysis with the unwinding of duplex DNA by translocating in the 3'-5' direction.</text>
        <dbReference type="EC" id="5.6.2.4"/>
    </reaction>
</comment>
<gene>
    <name evidence="17" type="ORF">H9841_01255</name>
</gene>
<dbReference type="InterPro" id="IPR027417">
    <property type="entry name" value="P-loop_NTPase"/>
</dbReference>
<name>A0A9D1Y6Q7_9FIRM</name>
<dbReference type="PROSITE" id="PS51198">
    <property type="entry name" value="UVRD_HELICASE_ATP_BIND"/>
    <property type="match status" value="1"/>
</dbReference>
<sequence>MLNREQELRFCKARRAAIALEYQDLNPQQQKAVLATEGPLLLLAGAGSGKTTVLIRRIANLIQFGRGSDSDEVPEWIGEGELAELEDYVAHPTPEKKEAAARLCRLEPAAPWSIIAITFTNKAAGELKERLEKMLGPQAGDVWASTFHSACVRILRRDIDRLGFTSSFTIYDTADSERVVKDVLKDFNLDDKTFPPRTVLGYISRAKDGMKSGPDYLKECEKSGDYRLTKIAKIYVEYERRLREANALDFDDIILHTVRLLQEYEEVRTYYQRKFRYVLIDEYQDTNHLQYLLASTLAGGRENICVVGDDDQSIYRFRGATIENILSFEQQYKGARVIRLEQNYRSTKNILEASNAVIRNNQGRKGKELWTDHADGEKVKCYTAMNEHDEAQFVAAQILADRSAGQAWKDHAVLYRMNAQSNQIEQAFKKNGIPYRIIGGIRFFDRAEVKDMLAYLCTVNNPRDDLRLLRIINNPPRGIGQKTLDTAQELARAQGVSLWEVVNQAGAYPELQKAAAKLGQFAELIRDLRQLAQELDLGTFYEEVVQRTGYADMLEQKHTIEERTRLENVRELSTSIQNYLDNAGEEPSLSGFLDEIALYTDLDNHDPSEDSVVMMTMHSAKGLEFPVVFVVGVEEGIFPGVRAIGEPEEMEEERRLCYVAMTRAREKLYLTCASQRMIFGRTNANRPSRFLAEIPEVFVEKSGRTFHSGSTEKSGEWQPPQRRQRPRPVYDRGYSVGGGYGGYSSASSTPSQSRGTGTPTGRPAPKPLPDFQKGDTVVHKAFGKGLITGLTPMGGDALVEIAFEENGTKKLMLRAAAEHMTKAE</sequence>
<dbReference type="GO" id="GO:0003677">
    <property type="term" value="F:DNA binding"/>
    <property type="evidence" value="ECO:0007669"/>
    <property type="project" value="UniProtKB-KW"/>
</dbReference>
<dbReference type="FunFam" id="1.10.10.160:FF:000001">
    <property type="entry name" value="ATP-dependent DNA helicase"/>
    <property type="match status" value="1"/>
</dbReference>
<dbReference type="CDD" id="cd17932">
    <property type="entry name" value="DEXQc_UvrD"/>
    <property type="match status" value="1"/>
</dbReference>
<comment type="similarity">
    <text evidence="1">Belongs to the helicase family. UvrD subfamily.</text>
</comment>
<dbReference type="GO" id="GO:0005524">
    <property type="term" value="F:ATP binding"/>
    <property type="evidence" value="ECO:0007669"/>
    <property type="project" value="UniProtKB-UniRule"/>
</dbReference>
<evidence type="ECO:0000313" key="18">
    <source>
        <dbReference type="Proteomes" id="UP000823868"/>
    </source>
</evidence>
<feature type="region of interest" description="Disordered" evidence="14">
    <location>
        <begin position="702"/>
        <end position="773"/>
    </location>
</feature>
<dbReference type="Pfam" id="PF21196">
    <property type="entry name" value="PcrA_UvrD_tudor"/>
    <property type="match status" value="1"/>
</dbReference>
<evidence type="ECO:0000256" key="13">
    <source>
        <dbReference type="PROSITE-ProRule" id="PRU00560"/>
    </source>
</evidence>
<dbReference type="InterPro" id="IPR014016">
    <property type="entry name" value="UvrD-like_ATP-bd"/>
</dbReference>
<evidence type="ECO:0000256" key="4">
    <source>
        <dbReference type="ARBA" id="ARBA00022801"/>
    </source>
</evidence>
<evidence type="ECO:0000256" key="11">
    <source>
        <dbReference type="ARBA" id="ARBA00034900"/>
    </source>
</evidence>
<dbReference type="InterPro" id="IPR013986">
    <property type="entry name" value="DExx_box_DNA_helicase_dom_sf"/>
</dbReference>
<dbReference type="Proteomes" id="UP000823868">
    <property type="component" value="Unassembled WGS sequence"/>
</dbReference>
<proteinExistence type="inferred from homology"/>
<evidence type="ECO:0000256" key="6">
    <source>
        <dbReference type="ARBA" id="ARBA00022840"/>
    </source>
</evidence>
<dbReference type="Pfam" id="PF00580">
    <property type="entry name" value="UvrD-helicase"/>
    <property type="match status" value="2"/>
</dbReference>
<evidence type="ECO:0000256" key="7">
    <source>
        <dbReference type="ARBA" id="ARBA00023125"/>
    </source>
</evidence>
<dbReference type="Gene3D" id="1.10.10.160">
    <property type="match status" value="1"/>
</dbReference>